<gene>
    <name evidence="2" type="ORF">FFL34_11350</name>
</gene>
<feature type="region of interest" description="Disordered" evidence="1">
    <location>
        <begin position="142"/>
        <end position="165"/>
    </location>
</feature>
<name>A0A5S3QPZ8_9BACI</name>
<dbReference type="RefSeq" id="WP_138603529.1">
    <property type="nucleotide sequence ID" value="NZ_VCIA01000001.1"/>
</dbReference>
<dbReference type="EMBL" id="VCIA01000001">
    <property type="protein sequence ID" value="TMN22626.1"/>
    <property type="molecule type" value="Genomic_DNA"/>
</dbReference>
<accession>A0A5S3QPZ8</accession>
<feature type="compositionally biased region" description="Basic and acidic residues" evidence="1">
    <location>
        <begin position="142"/>
        <end position="153"/>
    </location>
</feature>
<evidence type="ECO:0000313" key="3">
    <source>
        <dbReference type="Proteomes" id="UP000306980"/>
    </source>
</evidence>
<reference evidence="2 3" key="1">
    <citation type="submission" date="2019-05" db="EMBL/GenBank/DDBJ databases">
        <title>Genomic analysis of Lentibacillus sp. NKC220-2.</title>
        <authorList>
            <person name="Oh Y.J."/>
        </authorList>
    </citation>
    <scope>NUCLEOTIDE SEQUENCE [LARGE SCALE GENOMIC DNA]</scope>
    <source>
        <strain evidence="2 3">NKC220-2</strain>
    </source>
</reference>
<comment type="caution">
    <text evidence="2">The sequence shown here is derived from an EMBL/GenBank/DDBJ whole genome shotgun (WGS) entry which is preliminary data.</text>
</comment>
<dbReference type="OrthoDB" id="92877at2"/>
<dbReference type="AlphaFoldDB" id="A0A5S3QPZ8"/>
<organism evidence="2 3">
    <name type="scientific">Lentibacillus cibarius</name>
    <dbReference type="NCBI Taxonomy" id="2583219"/>
    <lineage>
        <taxon>Bacteria</taxon>
        <taxon>Bacillati</taxon>
        <taxon>Bacillota</taxon>
        <taxon>Bacilli</taxon>
        <taxon>Bacillales</taxon>
        <taxon>Bacillaceae</taxon>
        <taxon>Lentibacillus</taxon>
    </lineage>
</organism>
<protein>
    <submittedName>
        <fullName evidence="2">Uncharacterized protein</fullName>
    </submittedName>
</protein>
<evidence type="ECO:0000313" key="2">
    <source>
        <dbReference type="EMBL" id="TMN22626.1"/>
    </source>
</evidence>
<feature type="compositionally biased region" description="Polar residues" evidence="1">
    <location>
        <begin position="154"/>
        <end position="165"/>
    </location>
</feature>
<proteinExistence type="predicted"/>
<evidence type="ECO:0000256" key="1">
    <source>
        <dbReference type="SAM" id="MobiDB-lite"/>
    </source>
</evidence>
<sequence>MPIGTYKHGETNKVRISRIDDEMLRIINANGEVIAEHKIDHQKGKLIQDTSHRRDRSKGIDAYIQTVATYFGNVAQATAYLEEIRSLYPRYTRDHLQVIADVAKSSEGKHLNQALDMCINEKLYAGHDFRDVWTYMHREYEKTKPTDTTEKEPSSNVSSDYDQYQPTTRNVDEYIGILEGGLYP</sequence>
<dbReference type="Proteomes" id="UP000306980">
    <property type="component" value="Unassembled WGS sequence"/>
</dbReference>